<comment type="caution">
    <text evidence="1">The sequence shown here is derived from an EMBL/GenBank/DDBJ whole genome shotgun (WGS) entry which is preliminary data.</text>
</comment>
<accession>A0AAD3DUU5</accession>
<reference evidence="1 2" key="1">
    <citation type="journal article" date="2021" name="Sci. Rep.">
        <title>Genome sequencing of the multicellular alga Astrephomene provides insights into convergent evolution of germ-soma differentiation.</title>
        <authorList>
            <person name="Yamashita S."/>
            <person name="Yamamoto K."/>
            <person name="Matsuzaki R."/>
            <person name="Suzuki S."/>
            <person name="Yamaguchi H."/>
            <person name="Hirooka S."/>
            <person name="Minakuchi Y."/>
            <person name="Miyagishima S."/>
            <person name="Kawachi M."/>
            <person name="Toyoda A."/>
            <person name="Nozaki H."/>
        </authorList>
    </citation>
    <scope>NUCLEOTIDE SEQUENCE [LARGE SCALE GENOMIC DNA]</scope>
    <source>
        <strain evidence="1 2">NIES-4017</strain>
    </source>
</reference>
<sequence length="458" mass="44175">LCLAAEGLPEADVSSLVARLLQQAQSGRSSGISRSSLLGAALGATRLHPTDWGTRQQVLSELRAQLLTGSTAVVRSAAATAIAVLAGSLAADPAVYIRTSSSSSTMEGSGGEHSRELVAVSEALSYLMTNLGALCPLLAPAVSELASSGLPADWPRPAEPTAAAATSAGSKAVPYGRGTAIVAPKPLADEADEQEVLPGTAVALVSMLCDINRAHGLPAGALSGLLAALVQVAAAASPAATAAGTASDGGNAGTAAAAAAAALEAAAALAPEVLRYQQLPANGLSDLLTTLRRLYGSVGDAGDGSAAAAADGRVRGAAAYCLGCVAAAAMRQGLLTSELLTAPPLSGVVPPPGSDATATTAAAALSQLVVELSGVATGGSGGGDGGAASKGPHVAAARAGAVAGLVALLLPPPASLAEALAPIPPGAVNAGLLAQPENLAPAKAAVRALESLATEDTD</sequence>
<organism evidence="1 2">
    <name type="scientific">Astrephomene gubernaculifera</name>
    <dbReference type="NCBI Taxonomy" id="47775"/>
    <lineage>
        <taxon>Eukaryota</taxon>
        <taxon>Viridiplantae</taxon>
        <taxon>Chlorophyta</taxon>
        <taxon>core chlorophytes</taxon>
        <taxon>Chlorophyceae</taxon>
        <taxon>CS clade</taxon>
        <taxon>Chlamydomonadales</taxon>
        <taxon>Astrephomenaceae</taxon>
        <taxon>Astrephomene</taxon>
    </lineage>
</organism>
<name>A0AAD3DUU5_9CHLO</name>
<dbReference type="InterPro" id="IPR045163">
    <property type="entry name" value="Focadhesin/RST1"/>
</dbReference>
<feature type="non-terminal residue" evidence="1">
    <location>
        <position position="1"/>
    </location>
</feature>
<gene>
    <name evidence="1" type="ORF">Agub_g8753</name>
</gene>
<evidence type="ECO:0000313" key="1">
    <source>
        <dbReference type="EMBL" id="GFR47067.1"/>
    </source>
</evidence>
<keyword evidence="2" id="KW-1185">Reference proteome</keyword>
<feature type="non-terminal residue" evidence="1">
    <location>
        <position position="458"/>
    </location>
</feature>
<evidence type="ECO:0000313" key="2">
    <source>
        <dbReference type="Proteomes" id="UP001054857"/>
    </source>
</evidence>
<protein>
    <submittedName>
        <fullName evidence="1">Uncharacterized protein</fullName>
    </submittedName>
</protein>
<dbReference type="AlphaFoldDB" id="A0AAD3DUU5"/>
<dbReference type="PANTHER" id="PTHR16212:SF4">
    <property type="entry name" value="FOCADHESIN"/>
    <property type="match status" value="1"/>
</dbReference>
<dbReference type="GO" id="GO:0060147">
    <property type="term" value="P:regulation of post-transcriptional gene silencing"/>
    <property type="evidence" value="ECO:0007669"/>
    <property type="project" value="InterPro"/>
</dbReference>
<dbReference type="EMBL" id="BMAR01000016">
    <property type="protein sequence ID" value="GFR47067.1"/>
    <property type="molecule type" value="Genomic_DNA"/>
</dbReference>
<proteinExistence type="predicted"/>
<dbReference type="PANTHER" id="PTHR16212">
    <property type="entry name" value="FOCADHESIN FAMILY MEMBER"/>
    <property type="match status" value="1"/>
</dbReference>
<dbReference type="Proteomes" id="UP001054857">
    <property type="component" value="Unassembled WGS sequence"/>
</dbReference>